<protein>
    <recommendedName>
        <fullName evidence="2">Altered inheritance of mitochondria protein 24, mitochondrial</fullName>
    </recommendedName>
</protein>
<gene>
    <name evidence="1" type="ORF">HERI1096_LOCUS15551</name>
</gene>
<dbReference type="Pfam" id="PF01987">
    <property type="entry name" value="AIM24"/>
    <property type="match status" value="1"/>
</dbReference>
<dbReference type="InterPro" id="IPR016031">
    <property type="entry name" value="Trp_RNA-bd_attenuator-like_dom"/>
</dbReference>
<dbReference type="InterPro" id="IPR002838">
    <property type="entry name" value="AIM24"/>
</dbReference>
<dbReference type="PANTHER" id="PTHR43657:SF1">
    <property type="entry name" value="ALTERED INHERITANCE OF MITOCHONDRIA PROTEIN 24, MITOCHONDRIAL"/>
    <property type="match status" value="1"/>
</dbReference>
<evidence type="ECO:0000313" key="1">
    <source>
        <dbReference type="EMBL" id="CAE0114866.1"/>
    </source>
</evidence>
<dbReference type="AlphaFoldDB" id="A0A7S3ATE6"/>
<reference evidence="1" key="1">
    <citation type="submission" date="2021-01" db="EMBL/GenBank/DDBJ databases">
        <authorList>
            <person name="Corre E."/>
            <person name="Pelletier E."/>
            <person name="Niang G."/>
            <person name="Scheremetjew M."/>
            <person name="Finn R."/>
            <person name="Kale V."/>
            <person name="Holt S."/>
            <person name="Cochrane G."/>
            <person name="Meng A."/>
            <person name="Brown T."/>
            <person name="Cohen L."/>
        </authorList>
    </citation>
    <scope>NUCLEOTIDE SEQUENCE</scope>
    <source>
        <strain evidence="1">CCMP281</strain>
    </source>
</reference>
<proteinExistence type="predicted"/>
<accession>A0A7S3ATE6</accession>
<dbReference type="PANTHER" id="PTHR43657">
    <property type="entry name" value="TRYPTOPHAN RNA-BINDING ATTENUATOR PROTEIN-LIKE PROTEIN"/>
    <property type="match status" value="1"/>
</dbReference>
<sequence>MQVLHLKLSPQEKIITEPGLMLYEQAAITNSVNCYNCCGRFLSCNPIVMASFFNKNEEGGEDQHVGLTPSIPAKILPLEVGTANGGKWYKCRKGSHMGSRGSAALGFNIDCNPLTACCGGHGCCRQTMTGAEEGTGFLQVMGTVVTKTLPAGETIVIDTNSLVAWENTASLGVKLTGCPCMCLCGGEGLCNTTITGPGEVYIQSMSWEKFFNAMKIVVKKQDDGSVEIGQPEQEEMDR</sequence>
<evidence type="ECO:0008006" key="2">
    <source>
        <dbReference type="Google" id="ProtNLM"/>
    </source>
</evidence>
<name>A0A7S3ATE6_9EUKA</name>
<dbReference type="EMBL" id="HBHX01027827">
    <property type="protein sequence ID" value="CAE0114866.1"/>
    <property type="molecule type" value="Transcribed_RNA"/>
</dbReference>
<organism evidence="1">
    <name type="scientific">Haptolina ericina</name>
    <dbReference type="NCBI Taxonomy" id="156174"/>
    <lineage>
        <taxon>Eukaryota</taxon>
        <taxon>Haptista</taxon>
        <taxon>Haptophyta</taxon>
        <taxon>Prymnesiophyceae</taxon>
        <taxon>Prymnesiales</taxon>
        <taxon>Prymnesiaceae</taxon>
        <taxon>Haptolina</taxon>
    </lineage>
</organism>
<dbReference type="Gene3D" id="3.60.160.10">
    <property type="entry name" value="Mitochondrial biogenesis AIM24"/>
    <property type="match status" value="1"/>
</dbReference>
<dbReference type="InterPro" id="IPR036983">
    <property type="entry name" value="AIM24_sf"/>
</dbReference>
<dbReference type="SUPFAM" id="SSF51219">
    <property type="entry name" value="TRAP-like"/>
    <property type="match status" value="1"/>
</dbReference>